<protein>
    <submittedName>
        <fullName evidence="1">Uncharacterized protein</fullName>
    </submittedName>
</protein>
<dbReference type="EMBL" id="CASHSV030000311">
    <property type="protein sequence ID" value="CAJ2661279.1"/>
    <property type="molecule type" value="Genomic_DNA"/>
</dbReference>
<reference evidence="1" key="1">
    <citation type="submission" date="2023-10" db="EMBL/GenBank/DDBJ databases">
        <authorList>
            <person name="Rodriguez Cubillos JULIANA M."/>
            <person name="De Vega J."/>
        </authorList>
    </citation>
    <scope>NUCLEOTIDE SEQUENCE</scope>
</reference>
<dbReference type="Proteomes" id="UP001177021">
    <property type="component" value="Unassembled WGS sequence"/>
</dbReference>
<proteinExistence type="predicted"/>
<evidence type="ECO:0000313" key="2">
    <source>
        <dbReference type="Proteomes" id="UP001177021"/>
    </source>
</evidence>
<keyword evidence="2" id="KW-1185">Reference proteome</keyword>
<organism evidence="1 2">
    <name type="scientific">Trifolium pratense</name>
    <name type="common">Red clover</name>
    <dbReference type="NCBI Taxonomy" id="57577"/>
    <lineage>
        <taxon>Eukaryota</taxon>
        <taxon>Viridiplantae</taxon>
        <taxon>Streptophyta</taxon>
        <taxon>Embryophyta</taxon>
        <taxon>Tracheophyta</taxon>
        <taxon>Spermatophyta</taxon>
        <taxon>Magnoliopsida</taxon>
        <taxon>eudicotyledons</taxon>
        <taxon>Gunneridae</taxon>
        <taxon>Pentapetalae</taxon>
        <taxon>rosids</taxon>
        <taxon>fabids</taxon>
        <taxon>Fabales</taxon>
        <taxon>Fabaceae</taxon>
        <taxon>Papilionoideae</taxon>
        <taxon>50 kb inversion clade</taxon>
        <taxon>NPAAA clade</taxon>
        <taxon>Hologalegina</taxon>
        <taxon>IRL clade</taxon>
        <taxon>Trifolieae</taxon>
        <taxon>Trifolium</taxon>
    </lineage>
</organism>
<sequence>MCVQSKLQTNTLYSSVNLVDCFFSENYLVVGRFQLLCAACLLIAWKYEELGELRPPIQSFCLDTEEACRKEQIIDMEKQVFKCVGRHLVDPTTNTFLRMFLVVARASTKLQCMSSFLAELSLMSQKFVPYLPSKVAASALFLARWTLDPTRHPWDESLQKFTTYESCELKNIVFYLQALQQQIEGNVCTTIRNKYSEPKFQNVAALSSKDLDDTMF</sequence>
<accession>A0ACB0KVS9</accession>
<name>A0ACB0KVS9_TRIPR</name>
<evidence type="ECO:0000313" key="1">
    <source>
        <dbReference type="EMBL" id="CAJ2661279.1"/>
    </source>
</evidence>
<gene>
    <name evidence="1" type="ORF">MILVUS5_LOCUS27021</name>
</gene>
<comment type="caution">
    <text evidence="1">The sequence shown here is derived from an EMBL/GenBank/DDBJ whole genome shotgun (WGS) entry which is preliminary data.</text>
</comment>